<proteinExistence type="predicted"/>
<feature type="domain" description="VWFA" evidence="3">
    <location>
        <begin position="363"/>
        <end position="562"/>
    </location>
</feature>
<dbReference type="SUPFAM" id="SSF53850">
    <property type="entry name" value="Periplasmic binding protein-like II"/>
    <property type="match status" value="1"/>
</dbReference>
<sequence>MKRPRMIRHRLSRRRPRGTLALLMVILTTAAAALGACSGSADKDGDDPDLRGGTLRILAGSELRDLDGLLDDFRRQTGIEVTLEYTGTLDAVDRITAGTTDADAAWLASDRYLRLALGDAPDRSGTIVDRATTMMSPVVLGVRSELARRFGWVDNKAVTWADVARKVAAGEFTYAMTSPSSSNSGFSALVGVAAALAGTSDALTLDDIHPVALTSFFAGQVLTAGSSGWLTDAFVRSATPIGGMINYESEILALNAGALRDDPLTIVYPRDGVITADYPLQLLHGDAAHRGAYDRLVSWLRAPDVQRRIATTTYRRPAAPGVRLDPAPWPAPELPAQLPFPATSEIADHLLAAYQDEYRRPTHAIFVLDVSPSMRGERLELLRSTLRELAGTGTGSGTGTDDTLEQRFARFRERERVTLITFSGTVHATLEFTVNDPQPGSADLAAISAAADGLTLGSGTAIYSALEAAYRYVADSAAAPADGVAPLTSIVLMTDGENNQGTTADAFHSSYLALPDAARSVRTFTVVFGDARVDEMRTIADWTGGAMFDARTSSLSEAFREIRGYQ</sequence>
<organism evidence="4 5">
    <name type="scientific">Parafrankia irregularis</name>
    <dbReference type="NCBI Taxonomy" id="795642"/>
    <lineage>
        <taxon>Bacteria</taxon>
        <taxon>Bacillati</taxon>
        <taxon>Actinomycetota</taxon>
        <taxon>Actinomycetes</taxon>
        <taxon>Frankiales</taxon>
        <taxon>Frankiaceae</taxon>
        <taxon>Parafrankia</taxon>
    </lineage>
</organism>
<evidence type="ECO:0000256" key="2">
    <source>
        <dbReference type="SAM" id="SignalP"/>
    </source>
</evidence>
<keyword evidence="5" id="KW-1185">Reference proteome</keyword>
<feature type="signal peptide" evidence="2">
    <location>
        <begin position="1"/>
        <end position="32"/>
    </location>
</feature>
<dbReference type="PANTHER" id="PTHR30006">
    <property type="entry name" value="THIAMINE-BINDING PERIPLASMIC PROTEIN-RELATED"/>
    <property type="match status" value="1"/>
</dbReference>
<dbReference type="InterPro" id="IPR002035">
    <property type="entry name" value="VWF_A"/>
</dbReference>
<dbReference type="SMART" id="SM00327">
    <property type="entry name" value="VWA"/>
    <property type="match status" value="1"/>
</dbReference>
<dbReference type="CDD" id="cd00198">
    <property type="entry name" value="vWFA"/>
    <property type="match status" value="1"/>
</dbReference>
<dbReference type="PROSITE" id="PS50234">
    <property type="entry name" value="VWFA"/>
    <property type="match status" value="1"/>
</dbReference>
<keyword evidence="1 2" id="KW-0732">Signal</keyword>
<dbReference type="AlphaFoldDB" id="A0A0S4QL12"/>
<dbReference type="Pfam" id="PF13531">
    <property type="entry name" value="SBP_bac_11"/>
    <property type="match status" value="1"/>
</dbReference>
<dbReference type="EMBL" id="FAOZ01000007">
    <property type="protein sequence ID" value="CUU56179.1"/>
    <property type="molecule type" value="Genomic_DNA"/>
</dbReference>
<evidence type="ECO:0000313" key="5">
    <source>
        <dbReference type="Proteomes" id="UP000198802"/>
    </source>
</evidence>
<reference evidence="5" key="1">
    <citation type="submission" date="2015-11" db="EMBL/GenBank/DDBJ databases">
        <authorList>
            <person name="Varghese N."/>
        </authorList>
    </citation>
    <scope>NUCLEOTIDE SEQUENCE [LARGE SCALE GENOMIC DNA]</scope>
    <source>
        <strain evidence="5">DSM 45899</strain>
    </source>
</reference>
<dbReference type="Pfam" id="PF00092">
    <property type="entry name" value="VWA"/>
    <property type="match status" value="1"/>
</dbReference>
<gene>
    <name evidence="4" type="ORF">Ga0074812_10763</name>
</gene>
<accession>A0A0S4QL12</accession>
<dbReference type="Gene3D" id="3.40.50.410">
    <property type="entry name" value="von Willebrand factor, type A domain"/>
    <property type="match status" value="1"/>
</dbReference>
<evidence type="ECO:0000259" key="3">
    <source>
        <dbReference type="PROSITE" id="PS50234"/>
    </source>
</evidence>
<evidence type="ECO:0000313" key="4">
    <source>
        <dbReference type="EMBL" id="CUU56179.1"/>
    </source>
</evidence>
<dbReference type="InterPro" id="IPR036465">
    <property type="entry name" value="vWFA_dom_sf"/>
</dbReference>
<protein>
    <submittedName>
        <fullName evidence="4">Ca-activated chloride channel family protein</fullName>
    </submittedName>
</protein>
<evidence type="ECO:0000256" key="1">
    <source>
        <dbReference type="ARBA" id="ARBA00022729"/>
    </source>
</evidence>
<feature type="chain" id="PRO_5006626379" evidence="2">
    <location>
        <begin position="33"/>
        <end position="566"/>
    </location>
</feature>
<dbReference type="Gene3D" id="3.40.190.10">
    <property type="entry name" value="Periplasmic binding protein-like II"/>
    <property type="match status" value="2"/>
</dbReference>
<dbReference type="SUPFAM" id="SSF53300">
    <property type="entry name" value="vWA-like"/>
    <property type="match status" value="1"/>
</dbReference>
<dbReference type="Proteomes" id="UP000198802">
    <property type="component" value="Unassembled WGS sequence"/>
</dbReference>
<name>A0A0S4QL12_9ACTN</name>